<evidence type="ECO:0000313" key="7">
    <source>
        <dbReference type="Proteomes" id="UP001595909"/>
    </source>
</evidence>
<dbReference type="Pfam" id="PF00440">
    <property type="entry name" value="TetR_N"/>
    <property type="match status" value="1"/>
</dbReference>
<dbReference type="InterPro" id="IPR001647">
    <property type="entry name" value="HTH_TetR"/>
</dbReference>
<keyword evidence="2 4" id="KW-0238">DNA-binding</keyword>
<dbReference type="Proteomes" id="UP001595909">
    <property type="component" value="Unassembled WGS sequence"/>
</dbReference>
<organism evidence="6 7">
    <name type="scientific">Actinomycetospora chibensis</name>
    <dbReference type="NCBI Taxonomy" id="663606"/>
    <lineage>
        <taxon>Bacteria</taxon>
        <taxon>Bacillati</taxon>
        <taxon>Actinomycetota</taxon>
        <taxon>Actinomycetes</taxon>
        <taxon>Pseudonocardiales</taxon>
        <taxon>Pseudonocardiaceae</taxon>
        <taxon>Actinomycetospora</taxon>
    </lineage>
</organism>
<evidence type="ECO:0000256" key="1">
    <source>
        <dbReference type="ARBA" id="ARBA00023015"/>
    </source>
</evidence>
<keyword evidence="1" id="KW-0805">Transcription regulation</keyword>
<evidence type="ECO:0000259" key="5">
    <source>
        <dbReference type="PROSITE" id="PS50977"/>
    </source>
</evidence>
<accession>A0ABV9RBJ6</accession>
<dbReference type="PANTHER" id="PTHR30055">
    <property type="entry name" value="HTH-TYPE TRANSCRIPTIONAL REGULATOR RUTR"/>
    <property type="match status" value="1"/>
</dbReference>
<dbReference type="PANTHER" id="PTHR30055:SF234">
    <property type="entry name" value="HTH-TYPE TRANSCRIPTIONAL REGULATOR BETI"/>
    <property type="match status" value="1"/>
</dbReference>
<dbReference type="Gene3D" id="1.10.357.10">
    <property type="entry name" value="Tetracycline Repressor, domain 2"/>
    <property type="match status" value="1"/>
</dbReference>
<dbReference type="SUPFAM" id="SSF46689">
    <property type="entry name" value="Homeodomain-like"/>
    <property type="match status" value="1"/>
</dbReference>
<gene>
    <name evidence="6" type="ORF">ACFPEL_00685</name>
</gene>
<name>A0ABV9RBJ6_9PSEU</name>
<dbReference type="InterPro" id="IPR009057">
    <property type="entry name" value="Homeodomain-like_sf"/>
</dbReference>
<evidence type="ECO:0000256" key="3">
    <source>
        <dbReference type="ARBA" id="ARBA00023163"/>
    </source>
</evidence>
<evidence type="ECO:0000313" key="6">
    <source>
        <dbReference type="EMBL" id="MFC4830909.1"/>
    </source>
</evidence>
<dbReference type="InterPro" id="IPR041583">
    <property type="entry name" value="TetR_C_31"/>
</dbReference>
<protein>
    <submittedName>
        <fullName evidence="6">TetR/AcrR family transcriptional regulator</fullName>
    </submittedName>
</protein>
<evidence type="ECO:0000256" key="4">
    <source>
        <dbReference type="PROSITE-ProRule" id="PRU00335"/>
    </source>
</evidence>
<dbReference type="EMBL" id="JBHSIM010000001">
    <property type="protein sequence ID" value="MFC4830909.1"/>
    <property type="molecule type" value="Genomic_DNA"/>
</dbReference>
<feature type="DNA-binding region" description="H-T-H motif" evidence="4">
    <location>
        <begin position="32"/>
        <end position="51"/>
    </location>
</feature>
<keyword evidence="3" id="KW-0804">Transcription</keyword>
<feature type="domain" description="HTH tetR-type" evidence="5">
    <location>
        <begin position="9"/>
        <end position="69"/>
    </location>
</feature>
<reference evidence="7" key="1">
    <citation type="journal article" date="2019" name="Int. J. Syst. Evol. Microbiol.">
        <title>The Global Catalogue of Microorganisms (GCM) 10K type strain sequencing project: providing services to taxonomists for standard genome sequencing and annotation.</title>
        <authorList>
            <consortium name="The Broad Institute Genomics Platform"/>
            <consortium name="The Broad Institute Genome Sequencing Center for Infectious Disease"/>
            <person name="Wu L."/>
            <person name="Ma J."/>
        </authorList>
    </citation>
    <scope>NUCLEOTIDE SEQUENCE [LARGE SCALE GENOMIC DNA]</scope>
    <source>
        <strain evidence="7">CCUG 50347</strain>
    </source>
</reference>
<proteinExistence type="predicted"/>
<dbReference type="InterPro" id="IPR050109">
    <property type="entry name" value="HTH-type_TetR-like_transc_reg"/>
</dbReference>
<dbReference type="Pfam" id="PF17940">
    <property type="entry name" value="TetR_C_31"/>
    <property type="match status" value="1"/>
</dbReference>
<dbReference type="PROSITE" id="PS50977">
    <property type="entry name" value="HTH_TETR_2"/>
    <property type="match status" value="1"/>
</dbReference>
<dbReference type="RefSeq" id="WP_274188973.1">
    <property type="nucleotide sequence ID" value="NZ_BAABHN010000001.1"/>
</dbReference>
<comment type="caution">
    <text evidence="6">The sequence shown here is derived from an EMBL/GenBank/DDBJ whole genome shotgun (WGS) entry which is preliminary data.</text>
</comment>
<sequence>MTTRPARNPQRRDQLLDAGLAVLAEQGARGLTFRAVDARAGLATGTATNYFADRDTLLAELGERIHTRLEPDESELAAARGGDPTSTVMRRLLERVLARREVYVALLELRLEATRRPALRESLTATVRARFEADVALHEEAGAPGGRQAVALLHHAMEGLILDQLTLPGALGDPADAGAVAERLATAVLSREP</sequence>
<keyword evidence="7" id="KW-1185">Reference proteome</keyword>
<evidence type="ECO:0000256" key="2">
    <source>
        <dbReference type="ARBA" id="ARBA00023125"/>
    </source>
</evidence>